<dbReference type="Gene3D" id="3.30.200.60">
    <property type="entry name" value="Peptidase C65 Otubain, subdomain 1"/>
    <property type="match status" value="1"/>
</dbReference>
<dbReference type="GO" id="GO:0005634">
    <property type="term" value="C:nucleus"/>
    <property type="evidence" value="ECO:0007669"/>
    <property type="project" value="TreeGrafter"/>
</dbReference>
<dbReference type="EC" id="3.4.19.12" evidence="2"/>
<evidence type="ECO:0000313" key="9">
    <source>
        <dbReference type="Proteomes" id="UP000613177"/>
    </source>
</evidence>
<comment type="catalytic activity">
    <reaction evidence="1">
        <text>Thiol-dependent hydrolysis of ester, thioester, amide, peptide and isopeptide bonds formed by the C-terminal Gly of ubiquitin (a 76-residue protein attached to proteins as an intracellular targeting signal).</text>
        <dbReference type="EC" id="3.4.19.12"/>
    </reaction>
</comment>
<dbReference type="SUPFAM" id="SSF54001">
    <property type="entry name" value="Cysteine proteinases"/>
    <property type="match status" value="1"/>
</dbReference>
<evidence type="ECO:0000256" key="3">
    <source>
        <dbReference type="ARBA" id="ARBA00022670"/>
    </source>
</evidence>
<dbReference type="InterPro" id="IPR038765">
    <property type="entry name" value="Papain-like_cys_pep_sf"/>
</dbReference>
<dbReference type="Gene3D" id="1.20.1300.20">
    <property type="entry name" value="Peptidase C65 Otubain, subdomain 2"/>
    <property type="match status" value="1"/>
</dbReference>
<dbReference type="PROSITE" id="PS50802">
    <property type="entry name" value="OTU"/>
    <property type="match status" value="1"/>
</dbReference>
<dbReference type="OrthoDB" id="18915at2759"/>
<dbReference type="InterPro" id="IPR042467">
    <property type="entry name" value="Peptidase_C65_otubain_sub2"/>
</dbReference>
<protein>
    <recommendedName>
        <fullName evidence="2">ubiquitinyl hydrolase 1</fullName>
        <ecNumber evidence="2">3.4.19.12</ecNumber>
    </recommendedName>
</protein>
<dbReference type="Pfam" id="PF10275">
    <property type="entry name" value="Peptidase_C65"/>
    <property type="match status" value="1"/>
</dbReference>
<keyword evidence="5" id="KW-0378">Hydrolase</keyword>
<gene>
    <name evidence="8" type="ORF">INT48_007809</name>
</gene>
<proteinExistence type="predicted"/>
<dbReference type="Proteomes" id="UP000613177">
    <property type="component" value="Unassembled WGS sequence"/>
</dbReference>
<evidence type="ECO:0000313" key="8">
    <source>
        <dbReference type="EMBL" id="KAG2229991.1"/>
    </source>
</evidence>
<evidence type="ECO:0000256" key="1">
    <source>
        <dbReference type="ARBA" id="ARBA00000707"/>
    </source>
</evidence>
<keyword evidence="4" id="KW-0833">Ubl conjugation pathway</keyword>
<dbReference type="GO" id="GO:0006508">
    <property type="term" value="P:proteolysis"/>
    <property type="evidence" value="ECO:0007669"/>
    <property type="project" value="UniProtKB-KW"/>
</dbReference>
<keyword evidence="3" id="KW-0645">Protease</keyword>
<dbReference type="CDD" id="cd22749">
    <property type="entry name" value="Otubain_C65"/>
    <property type="match status" value="1"/>
</dbReference>
<comment type="caution">
    <text evidence="8">The sequence shown here is derived from an EMBL/GenBank/DDBJ whole genome shotgun (WGS) entry which is preliminary data.</text>
</comment>
<sequence>MASNEEPVLSDELILEFEQRIKDEEAEKIPLVCQDEPITRLEEEYQDNEPFLKKVKNLSKTHDRIRRCRGDGNCFFRALAFAWFESALSDNNLYTARLVKLKETCELLESSGFEKLAFEDFYDLTLQQFEQAKASDPDMLLVGFQSSESSNSIVMHFRFIASAFLRIHSAEYEPFLIDEMISIDEFCSMHVEAFGRESDHLQIIALSRALDVPIQVVYLDGGIDDQCAVHEFWPSEEDKSKTPIKLIYRPGHYDILYNKN</sequence>
<dbReference type="InterPro" id="IPR019400">
    <property type="entry name" value="Peptidase_C65_otubain"/>
</dbReference>
<dbReference type="InterPro" id="IPR042468">
    <property type="entry name" value="Peptidase_C65_otubain_sub1"/>
</dbReference>
<dbReference type="GO" id="GO:0004843">
    <property type="term" value="F:cysteine-type deubiquitinase activity"/>
    <property type="evidence" value="ECO:0007669"/>
    <property type="project" value="UniProtKB-EC"/>
</dbReference>
<dbReference type="PANTHER" id="PTHR12931">
    <property type="entry name" value="UBIQUITIN THIOLESTERASE PROTEIN OTUB"/>
    <property type="match status" value="1"/>
</dbReference>
<keyword evidence="6" id="KW-0788">Thiol protease</keyword>
<dbReference type="GO" id="GO:0071108">
    <property type="term" value="P:protein K48-linked deubiquitination"/>
    <property type="evidence" value="ECO:0007669"/>
    <property type="project" value="TreeGrafter"/>
</dbReference>
<evidence type="ECO:0000256" key="2">
    <source>
        <dbReference type="ARBA" id="ARBA00012759"/>
    </source>
</evidence>
<evidence type="ECO:0000256" key="6">
    <source>
        <dbReference type="ARBA" id="ARBA00022807"/>
    </source>
</evidence>
<reference evidence="8" key="1">
    <citation type="submission" date="2021-01" db="EMBL/GenBank/DDBJ databases">
        <title>Metabolic potential, ecology and presence of endohyphal bacteria is reflected in genomic diversity of Mucoromycotina.</title>
        <authorList>
            <person name="Muszewska A."/>
            <person name="Okrasinska A."/>
            <person name="Steczkiewicz K."/>
            <person name="Drgas O."/>
            <person name="Orlowska M."/>
            <person name="Perlinska-Lenart U."/>
            <person name="Aleksandrzak-Piekarczyk T."/>
            <person name="Szatraj K."/>
            <person name="Zielenkiewicz U."/>
            <person name="Pilsyk S."/>
            <person name="Malc E."/>
            <person name="Mieczkowski P."/>
            <person name="Kruszewska J.S."/>
            <person name="Biernat P."/>
            <person name="Pawlowska J."/>
        </authorList>
    </citation>
    <scope>NUCLEOTIDE SEQUENCE</scope>
    <source>
        <strain evidence="8">WA0000018081</strain>
    </source>
</reference>
<accession>A0A8H7SJ30</accession>
<feature type="domain" description="OTU" evidence="7">
    <location>
        <begin position="63"/>
        <end position="259"/>
    </location>
</feature>
<evidence type="ECO:0000259" key="7">
    <source>
        <dbReference type="PROSITE" id="PS50802"/>
    </source>
</evidence>
<dbReference type="GO" id="GO:0043130">
    <property type="term" value="F:ubiquitin binding"/>
    <property type="evidence" value="ECO:0007669"/>
    <property type="project" value="TreeGrafter"/>
</dbReference>
<evidence type="ECO:0000256" key="5">
    <source>
        <dbReference type="ARBA" id="ARBA00022801"/>
    </source>
</evidence>
<keyword evidence="9" id="KW-1185">Reference proteome</keyword>
<dbReference type="PANTHER" id="PTHR12931:SF15">
    <property type="entry name" value="UBIQUITIN THIOESTERASE OTUBAIN-LIKE"/>
    <property type="match status" value="1"/>
</dbReference>
<dbReference type="EMBL" id="JAEPRE010000230">
    <property type="protein sequence ID" value="KAG2229991.1"/>
    <property type="molecule type" value="Genomic_DNA"/>
</dbReference>
<organism evidence="8 9">
    <name type="scientific">Thamnidium elegans</name>
    <dbReference type="NCBI Taxonomy" id="101142"/>
    <lineage>
        <taxon>Eukaryota</taxon>
        <taxon>Fungi</taxon>
        <taxon>Fungi incertae sedis</taxon>
        <taxon>Mucoromycota</taxon>
        <taxon>Mucoromycotina</taxon>
        <taxon>Mucoromycetes</taxon>
        <taxon>Mucorales</taxon>
        <taxon>Mucorineae</taxon>
        <taxon>Mucoraceae</taxon>
        <taxon>Thamnidium</taxon>
    </lineage>
</organism>
<evidence type="ECO:0000256" key="4">
    <source>
        <dbReference type="ARBA" id="ARBA00022786"/>
    </source>
</evidence>
<dbReference type="AlphaFoldDB" id="A0A8H7SJ30"/>
<dbReference type="InterPro" id="IPR003323">
    <property type="entry name" value="OTU_dom"/>
</dbReference>
<name>A0A8H7SJ30_9FUNG</name>